<organism evidence="1 2">
    <name type="scientific">Actinidia rufa</name>
    <dbReference type="NCBI Taxonomy" id="165716"/>
    <lineage>
        <taxon>Eukaryota</taxon>
        <taxon>Viridiplantae</taxon>
        <taxon>Streptophyta</taxon>
        <taxon>Embryophyta</taxon>
        <taxon>Tracheophyta</taxon>
        <taxon>Spermatophyta</taxon>
        <taxon>Magnoliopsida</taxon>
        <taxon>eudicotyledons</taxon>
        <taxon>Gunneridae</taxon>
        <taxon>Pentapetalae</taxon>
        <taxon>asterids</taxon>
        <taxon>Ericales</taxon>
        <taxon>Actinidiaceae</taxon>
        <taxon>Actinidia</taxon>
    </lineage>
</organism>
<keyword evidence="2" id="KW-1185">Reference proteome</keyword>
<dbReference type="EMBL" id="BJWL01000017">
    <property type="protein sequence ID" value="GFZ04831.1"/>
    <property type="molecule type" value="Genomic_DNA"/>
</dbReference>
<proteinExistence type="predicted"/>
<dbReference type="Proteomes" id="UP000585474">
    <property type="component" value="Unassembled WGS sequence"/>
</dbReference>
<sequence>MTLEQRDWTPSSLFLGFRSQSPDQCSFSVDATKATTGDDEENDLRVERTSSKNSVLVTLPEVVELSLIVVPVTKEDDIVHNYQIPSDDCFAHLEVQFRFYGLSSKDEGVLGQTYQPDFKNPAKLGVAMPVVDITLYRLWFLYVFPSWGSLQG</sequence>
<dbReference type="InterPro" id="IPR009646">
    <property type="entry name" value="Root_cap"/>
</dbReference>
<dbReference type="AlphaFoldDB" id="A0A7J0G227"/>
<dbReference type="PANTHER" id="PTHR31656">
    <property type="entry name" value="ROOT CAP DOMAIN-CONTAINING PROTEIN"/>
    <property type="match status" value="1"/>
</dbReference>
<gene>
    <name evidence="1" type="ORF">Acr_17g0004030</name>
</gene>
<comment type="caution">
    <text evidence="1">The sequence shown here is derived from an EMBL/GenBank/DDBJ whole genome shotgun (WGS) entry which is preliminary data.</text>
</comment>
<evidence type="ECO:0000313" key="1">
    <source>
        <dbReference type="EMBL" id="GFZ04831.1"/>
    </source>
</evidence>
<protein>
    <submittedName>
        <fullName evidence="1">Late embryogenesis abundant (LEA) protein-like protein</fullName>
    </submittedName>
</protein>
<accession>A0A7J0G227</accession>
<reference evidence="1 2" key="1">
    <citation type="submission" date="2019-07" db="EMBL/GenBank/DDBJ databases">
        <title>De Novo Assembly of kiwifruit Actinidia rufa.</title>
        <authorList>
            <person name="Sugita-Konishi S."/>
            <person name="Sato K."/>
            <person name="Mori E."/>
            <person name="Abe Y."/>
            <person name="Kisaki G."/>
            <person name="Hamano K."/>
            <person name="Suezawa K."/>
            <person name="Otani M."/>
            <person name="Fukuda T."/>
            <person name="Manabe T."/>
            <person name="Gomi K."/>
            <person name="Tabuchi M."/>
            <person name="Akimitsu K."/>
            <person name="Kataoka I."/>
        </authorList>
    </citation>
    <scope>NUCLEOTIDE SEQUENCE [LARGE SCALE GENOMIC DNA]</scope>
    <source>
        <strain evidence="2">cv. Fuchu</strain>
    </source>
</reference>
<evidence type="ECO:0000313" key="2">
    <source>
        <dbReference type="Proteomes" id="UP000585474"/>
    </source>
</evidence>
<name>A0A7J0G227_9ERIC</name>
<dbReference type="Pfam" id="PF06830">
    <property type="entry name" value="Root_cap"/>
    <property type="match status" value="1"/>
</dbReference>
<dbReference type="OrthoDB" id="2012063at2759"/>